<dbReference type="KEGG" id="mpt:Mpe_A0540"/>
<evidence type="ECO:0000313" key="5">
    <source>
        <dbReference type="Proteomes" id="UP000000366"/>
    </source>
</evidence>
<dbReference type="NCBIfam" id="TIGR01554">
    <property type="entry name" value="major_cap_HK97"/>
    <property type="match status" value="1"/>
</dbReference>
<comment type="subcellular location">
    <subcellularLocation>
        <location evidence="1">Virion</location>
    </subcellularLocation>
</comment>
<protein>
    <submittedName>
        <fullName evidence="4">Putative major capsid protein</fullName>
    </submittedName>
</protein>
<dbReference type="InterPro" id="IPR024455">
    <property type="entry name" value="Phage_capsid"/>
</dbReference>
<accession>A2SD63</accession>
<feature type="coiled-coil region" evidence="2">
    <location>
        <begin position="4"/>
        <end position="38"/>
    </location>
</feature>
<reference evidence="4 5" key="1">
    <citation type="journal article" date="2007" name="J. Bacteriol.">
        <title>Whole-genome analysis of the methyl tert-butyl ether-degrading beta-proteobacterium Methylibium petroleiphilum PM1.</title>
        <authorList>
            <person name="Kane S.R."/>
            <person name="Chakicherla A.Y."/>
            <person name="Chain P.S.G."/>
            <person name="Schmidt R."/>
            <person name="Shin M.W."/>
            <person name="Legler T.C."/>
            <person name="Scow K.M."/>
            <person name="Larimer F.W."/>
            <person name="Lucas S.M."/>
            <person name="Richardson P.M."/>
            <person name="Hristova K.R."/>
        </authorList>
    </citation>
    <scope>NUCLEOTIDE SEQUENCE [LARGE SCALE GENOMIC DNA]</scope>
    <source>
        <strain evidence="5">ATCC BAA-1232 / LMG 22953 / PM1</strain>
    </source>
</reference>
<dbReference type="RefSeq" id="WP_011828140.1">
    <property type="nucleotide sequence ID" value="NC_008825.1"/>
</dbReference>
<dbReference type="HOGENOM" id="CLU_041417_0_0_4"/>
<name>A2SD63_METPP</name>
<dbReference type="EMBL" id="CP000555">
    <property type="protein sequence ID" value="ABM93502.1"/>
    <property type="molecule type" value="Genomic_DNA"/>
</dbReference>
<organism evidence="4 5">
    <name type="scientific">Methylibium petroleiphilum (strain ATCC BAA-1232 / LMG 22953 / PM1)</name>
    <dbReference type="NCBI Taxonomy" id="420662"/>
    <lineage>
        <taxon>Bacteria</taxon>
        <taxon>Pseudomonadati</taxon>
        <taxon>Pseudomonadota</taxon>
        <taxon>Betaproteobacteria</taxon>
        <taxon>Burkholderiales</taxon>
        <taxon>Sphaerotilaceae</taxon>
        <taxon>Methylibium</taxon>
    </lineage>
</organism>
<evidence type="ECO:0000256" key="2">
    <source>
        <dbReference type="SAM" id="Coils"/>
    </source>
</evidence>
<dbReference type="InterPro" id="IPR054612">
    <property type="entry name" value="Phage_capsid-like_C"/>
</dbReference>
<keyword evidence="5" id="KW-1185">Reference proteome</keyword>
<sequence length="388" mass="42318">MMTIADIAEELDKSNKSLEAWRDRKDKEFEEVRQLVQDFAKKSNRPGAGFASPMPLSDAQRKSLDLGARALIAGDQARAEKHFVEAKAMHTGNDPAGGYMVLPQMSDEVTRVMLETSPLLSSVRLVDLEPTDEFEEIVDRDEVGVTWVGELDSRSETTAPALGKFIVPLHEVYAMPAVSQKLIDTASFNVMDWLNTKIGEKFGFSFGASIIAGDGAARPSGFTNYPIAATADATRPWGTLQYLPTGTDGAFNSTTKTDVLVDTVAALKPQYRTGASWVMNRSTAATLRKLKTTDGESLWAASTTAGLPSTLLGYPVIEDDQMASIATNSLSIAFGNFRRGYTFVRRLGTRFLVDPYTNKPKVNLYAYQRVGGAVANFEAIKLVRFSAA</sequence>
<dbReference type="eggNOG" id="COG4653">
    <property type="taxonomic scope" value="Bacteria"/>
</dbReference>
<dbReference type="Pfam" id="PF05065">
    <property type="entry name" value="Phage_capsid"/>
    <property type="match status" value="1"/>
</dbReference>
<keyword evidence="2" id="KW-0175">Coiled coil</keyword>
<feature type="domain" description="Phage capsid-like C-terminal" evidence="3">
    <location>
        <begin position="97"/>
        <end position="385"/>
    </location>
</feature>
<evidence type="ECO:0000256" key="1">
    <source>
        <dbReference type="ARBA" id="ARBA00004328"/>
    </source>
</evidence>
<dbReference type="Gene3D" id="3.30.2320.10">
    <property type="entry name" value="hypothetical protein PF0899 domain"/>
    <property type="match status" value="1"/>
</dbReference>
<evidence type="ECO:0000259" key="3">
    <source>
        <dbReference type="Pfam" id="PF05065"/>
    </source>
</evidence>
<evidence type="ECO:0000313" key="4">
    <source>
        <dbReference type="EMBL" id="ABM93502.1"/>
    </source>
</evidence>
<gene>
    <name evidence="4" type="ordered locus">Mpe_A0540</name>
</gene>
<proteinExistence type="predicted"/>
<dbReference type="Proteomes" id="UP000000366">
    <property type="component" value="Chromosome"/>
</dbReference>
<dbReference type="STRING" id="420662.Mpe_A0540"/>
<dbReference type="SUPFAM" id="SSF56563">
    <property type="entry name" value="Major capsid protein gp5"/>
    <property type="match status" value="1"/>
</dbReference>
<dbReference type="AlphaFoldDB" id="A2SD63"/>